<evidence type="ECO:0000256" key="2">
    <source>
        <dbReference type="ARBA" id="ARBA00022741"/>
    </source>
</evidence>
<feature type="region of interest" description="Disordered" evidence="4">
    <location>
        <begin position="148"/>
        <end position="193"/>
    </location>
</feature>
<evidence type="ECO:0000256" key="1">
    <source>
        <dbReference type="ARBA" id="ARBA00010322"/>
    </source>
</evidence>
<dbReference type="Gene3D" id="3.40.50.300">
    <property type="entry name" value="P-loop containing nucleotide triphosphate hydrolases"/>
    <property type="match status" value="1"/>
</dbReference>
<dbReference type="GO" id="GO:0005739">
    <property type="term" value="C:mitochondrion"/>
    <property type="evidence" value="ECO:0007669"/>
    <property type="project" value="TreeGrafter"/>
</dbReference>
<dbReference type="NCBIfam" id="NF040713">
    <property type="entry name" value="ZapE"/>
    <property type="match status" value="1"/>
</dbReference>
<organism evidence="5 6">
    <name type="scientific">Astrephomene gubernaculifera</name>
    <dbReference type="NCBI Taxonomy" id="47775"/>
    <lineage>
        <taxon>Eukaryota</taxon>
        <taxon>Viridiplantae</taxon>
        <taxon>Chlorophyta</taxon>
        <taxon>core chlorophytes</taxon>
        <taxon>Chlorophyceae</taxon>
        <taxon>CS clade</taxon>
        <taxon>Chlamydomonadales</taxon>
        <taxon>Astrephomenaceae</taxon>
        <taxon>Astrephomene</taxon>
    </lineage>
</organism>
<dbReference type="Proteomes" id="UP001054857">
    <property type="component" value="Unassembled WGS sequence"/>
</dbReference>
<comment type="caution">
    <text evidence="5">The sequence shown here is derived from an EMBL/GenBank/DDBJ whole genome shotgun (WGS) entry which is preliminary data.</text>
</comment>
<name>A0AAD3DUB0_9CHLO</name>
<feature type="compositionally biased region" description="Low complexity" evidence="4">
    <location>
        <begin position="153"/>
        <end position="162"/>
    </location>
</feature>
<reference evidence="5 6" key="1">
    <citation type="journal article" date="2021" name="Sci. Rep.">
        <title>Genome sequencing of the multicellular alga Astrephomene provides insights into convergent evolution of germ-soma differentiation.</title>
        <authorList>
            <person name="Yamashita S."/>
            <person name="Yamamoto K."/>
            <person name="Matsuzaki R."/>
            <person name="Suzuki S."/>
            <person name="Yamaguchi H."/>
            <person name="Hirooka S."/>
            <person name="Minakuchi Y."/>
            <person name="Miyagishima S."/>
            <person name="Kawachi M."/>
            <person name="Toyoda A."/>
            <person name="Nozaki H."/>
        </authorList>
    </citation>
    <scope>NUCLEOTIDE SEQUENCE [LARGE SCALE GENOMIC DNA]</scope>
    <source>
        <strain evidence="5 6">NIES-4017</strain>
    </source>
</reference>
<proteinExistence type="inferred from homology"/>
<keyword evidence="3" id="KW-0067">ATP-binding</keyword>
<gene>
    <name evidence="5" type="ORF">Agub_g8913</name>
</gene>
<dbReference type="Pfam" id="PF03969">
    <property type="entry name" value="AFG1_ATPase"/>
    <property type="match status" value="3"/>
</dbReference>
<keyword evidence="6" id="KW-1185">Reference proteome</keyword>
<feature type="region of interest" description="Disordered" evidence="4">
    <location>
        <begin position="226"/>
        <end position="264"/>
    </location>
</feature>
<dbReference type="PANTHER" id="PTHR12169">
    <property type="entry name" value="ATPASE N2B"/>
    <property type="match status" value="1"/>
</dbReference>
<dbReference type="InterPro" id="IPR005654">
    <property type="entry name" value="ATPase_AFG1-like"/>
</dbReference>
<dbReference type="SUPFAM" id="SSF52540">
    <property type="entry name" value="P-loop containing nucleoside triphosphate hydrolases"/>
    <property type="match status" value="1"/>
</dbReference>
<evidence type="ECO:0000313" key="5">
    <source>
        <dbReference type="EMBL" id="GFR47229.1"/>
    </source>
</evidence>
<dbReference type="InterPro" id="IPR027417">
    <property type="entry name" value="P-loop_NTPase"/>
</dbReference>
<keyword evidence="2" id="KW-0547">Nucleotide-binding</keyword>
<protein>
    <submittedName>
        <fullName evidence="5">Uncharacterized protein</fullName>
    </submittedName>
</protein>
<feature type="compositionally biased region" description="Low complexity" evidence="4">
    <location>
        <begin position="173"/>
        <end position="192"/>
    </location>
</feature>
<dbReference type="GO" id="GO:0005524">
    <property type="term" value="F:ATP binding"/>
    <property type="evidence" value="ECO:0007669"/>
    <property type="project" value="UniProtKB-KW"/>
</dbReference>
<feature type="region of interest" description="Disordered" evidence="4">
    <location>
        <begin position="653"/>
        <end position="707"/>
    </location>
</feature>
<comment type="similarity">
    <text evidence="1">Belongs to the AFG1 ATPase family.</text>
</comment>
<dbReference type="PANTHER" id="PTHR12169:SF29">
    <property type="entry name" value="AFG1-LIKE ATPASE FAMILY PROTEIN"/>
    <property type="match status" value="1"/>
</dbReference>
<evidence type="ECO:0000256" key="3">
    <source>
        <dbReference type="ARBA" id="ARBA00022840"/>
    </source>
</evidence>
<feature type="region of interest" description="Disordered" evidence="4">
    <location>
        <begin position="434"/>
        <end position="463"/>
    </location>
</feature>
<feature type="compositionally biased region" description="Low complexity" evidence="4">
    <location>
        <begin position="434"/>
        <end position="457"/>
    </location>
</feature>
<dbReference type="EMBL" id="BMAR01000017">
    <property type="protein sequence ID" value="GFR47229.1"/>
    <property type="molecule type" value="Genomic_DNA"/>
</dbReference>
<evidence type="ECO:0000256" key="4">
    <source>
        <dbReference type="SAM" id="MobiDB-lite"/>
    </source>
</evidence>
<feature type="compositionally biased region" description="Low complexity" evidence="4">
    <location>
        <begin position="657"/>
        <end position="707"/>
    </location>
</feature>
<evidence type="ECO:0000313" key="6">
    <source>
        <dbReference type="Proteomes" id="UP001054857"/>
    </source>
</evidence>
<dbReference type="GO" id="GO:0016887">
    <property type="term" value="F:ATP hydrolysis activity"/>
    <property type="evidence" value="ECO:0007669"/>
    <property type="project" value="InterPro"/>
</dbReference>
<feature type="compositionally biased region" description="Low complexity" evidence="4">
    <location>
        <begin position="227"/>
        <end position="262"/>
    </location>
</feature>
<dbReference type="AlphaFoldDB" id="A0AAD3DUB0"/>
<accession>A0AAD3DUB0</accession>
<sequence>MFAKAECCYSFFVRICVVTPPLVAHRRTVPSTTRSSLYQRHTRVDILDKKAYIDIISEQMAALGIALLRGPKARWCQQTTSTTASAVRLAFHSNIAVESARAVNASAGDSLLSAYQRLLDGGALQPDASQASAVRMLQLLQDAVLQREETRCGSSSSGSSRSIPQNTPPPPSSAAANATTAAASPATTSSSSGGLVRGAYLWGSVGSGKTALMDLFVTTTQRRLHQRLQQQQLHNQDQQQQQPDSEGSNPSISTPSTTPSTTAVRGSPVLRAHFHEFMQGVHGRLHELQLARPRVVGRSRQGLPVYRYAEPEEDPLVTVAREYGSRIAVLCLDELHVTDVADAMILSRLFGSLLEDQGTTVVFTSNRAPLELYKGGLSRKYFEPFVRLVDEQMVVAHVSAGVDFRRRTNSGSSLDSCTTRAGAAAAAATAEQQQQSTALEASGGCSAAAGRSSSSSGEEGEKPAAAIMGGGGWFVGLDAEQRLRGIWQQRVGTVAAETGVAAAVGGQGGGVAVDSAVPPPPAAAAAVPSPGGSAVEVPLAYGRRLKVPYTAGDAAFFTFEQLCGPMGLRAGMDDGGALGAPDFLALCRRFRDVFLVGVPQLGPAQRDEARRLVTLLDVAYDNSCRLHVAAAVASDDIFAPLLQEARRQGINPRLGLPKSAAAATPAATTTTSKQQAGAAGVAAAGTVPSSSPSSFPPSSSSRSSAAAQLGDLSVPRAVLAEEVLMYHRAASRLAEMCPMAQ</sequence>